<dbReference type="InterPro" id="IPR029063">
    <property type="entry name" value="SAM-dependent_MTases_sf"/>
</dbReference>
<evidence type="ECO:0000256" key="2">
    <source>
        <dbReference type="ARBA" id="ARBA00011926"/>
    </source>
</evidence>
<reference evidence="14 15" key="1">
    <citation type="journal article" date="2012" name="Science">
        <title>The Paleozoic origin of enzymatic lignin decomposition reconstructed from 31 fungal genomes.</title>
        <authorList>
            <person name="Floudas D."/>
            <person name="Binder M."/>
            <person name="Riley R."/>
            <person name="Barry K."/>
            <person name="Blanchette R.A."/>
            <person name="Henrissat B."/>
            <person name="Martinez A.T."/>
            <person name="Otillar R."/>
            <person name="Spatafora J.W."/>
            <person name="Yadav J.S."/>
            <person name="Aerts A."/>
            <person name="Benoit I."/>
            <person name="Boyd A."/>
            <person name="Carlson A."/>
            <person name="Copeland A."/>
            <person name="Coutinho P.M."/>
            <person name="de Vries R.P."/>
            <person name="Ferreira P."/>
            <person name="Findley K."/>
            <person name="Foster B."/>
            <person name="Gaskell J."/>
            <person name="Glotzer D."/>
            <person name="Gorecki P."/>
            <person name="Heitman J."/>
            <person name="Hesse C."/>
            <person name="Hori C."/>
            <person name="Igarashi K."/>
            <person name="Jurgens J.A."/>
            <person name="Kallen N."/>
            <person name="Kersten P."/>
            <person name="Kohler A."/>
            <person name="Kuees U."/>
            <person name="Kumar T.K.A."/>
            <person name="Kuo A."/>
            <person name="LaButti K."/>
            <person name="Larrondo L.F."/>
            <person name="Lindquist E."/>
            <person name="Ling A."/>
            <person name="Lombard V."/>
            <person name="Lucas S."/>
            <person name="Lundell T."/>
            <person name="Martin R."/>
            <person name="McLaughlin D.J."/>
            <person name="Morgenstern I."/>
            <person name="Morin E."/>
            <person name="Murat C."/>
            <person name="Nagy L.G."/>
            <person name="Nolan M."/>
            <person name="Ohm R.A."/>
            <person name="Patyshakuliyeva A."/>
            <person name="Rokas A."/>
            <person name="Ruiz-Duenas F.J."/>
            <person name="Sabat G."/>
            <person name="Salamov A."/>
            <person name="Samejima M."/>
            <person name="Schmutz J."/>
            <person name="Slot J.C."/>
            <person name="St John F."/>
            <person name="Stenlid J."/>
            <person name="Sun H."/>
            <person name="Sun S."/>
            <person name="Syed K."/>
            <person name="Tsang A."/>
            <person name="Wiebenga A."/>
            <person name="Young D."/>
            <person name="Pisabarro A."/>
            <person name="Eastwood D.C."/>
            <person name="Martin F."/>
            <person name="Cullen D."/>
            <person name="Grigoriev I.V."/>
            <person name="Hibbett D.S."/>
        </authorList>
    </citation>
    <scope>NUCLEOTIDE SEQUENCE</scope>
    <source>
        <strain evidence="15">FP-58527</strain>
    </source>
</reference>
<feature type="compositionally biased region" description="Basic and acidic residues" evidence="12">
    <location>
        <begin position="117"/>
        <end position="131"/>
    </location>
</feature>
<keyword evidence="4 14" id="KW-0808">Transferase</keyword>
<dbReference type="InterPro" id="IPR039753">
    <property type="entry name" value="RG7MT1"/>
</dbReference>
<dbReference type="InParanoid" id="S8E4P7"/>
<keyword evidence="5" id="KW-0949">S-adenosyl-L-methionine</keyword>
<evidence type="ECO:0000256" key="10">
    <source>
        <dbReference type="ARBA" id="ARBA00044712"/>
    </source>
</evidence>
<dbReference type="CDD" id="cd02440">
    <property type="entry name" value="AdoMet_MTases"/>
    <property type="match status" value="1"/>
</dbReference>
<dbReference type="PROSITE" id="PS51562">
    <property type="entry name" value="RNA_CAP0_MT"/>
    <property type="match status" value="1"/>
</dbReference>
<evidence type="ECO:0000256" key="4">
    <source>
        <dbReference type="ARBA" id="ARBA00022679"/>
    </source>
</evidence>
<dbReference type="GO" id="GO:0005634">
    <property type="term" value="C:nucleus"/>
    <property type="evidence" value="ECO:0007669"/>
    <property type="project" value="TreeGrafter"/>
</dbReference>
<keyword evidence="6" id="KW-0694">RNA-binding</keyword>
<accession>S8E4P7</accession>
<protein>
    <recommendedName>
        <fullName evidence="11">mRNA cap guanine-N(7) methyltransferase</fullName>
        <ecNumber evidence="2">2.1.1.56</ecNumber>
    </recommendedName>
    <alternativeName>
        <fullName evidence="8">mRNA (guanine-N(7))-methyltransferase</fullName>
    </alternativeName>
    <alternativeName>
        <fullName evidence="9">mRNA cap methyltransferase</fullName>
    </alternativeName>
</protein>
<sequence length="450" mass="50370">MTPPAPPAKAEPVIVDSPRSSPKVPARPPRQAAASTSGLPPKPQIHQAPTGLASLPPKPEVDPPPPFPIKRSAIPYAPKFRRTPASSVLIPLSPAEMERYRNFPGGVGTMLLRKRKREDGDVTRDRSVKPEDDGDEEERRKRRKTADVAVVVEHYNARPDVGVSQRQESPIIGLKSFNNWVKSVLITRFAHPALADSPRPGGVKGRVLDMGCGKGGDLTKWSKARIKEYVGGDIAAISVDQARLRHASLRSGPKFAASFFALDCYEHLLRDRLPPAVLARPFDVVSMQFCMHYAFESEKKARCMLRNVAEHLRPGGTFIGTIPDATQLLSKLDALPKDAKDLSFGNSVYTIRFETRAERPLFGHRYWFFLKDAVDDVPEYIVHWQSFVNMAADYGLHVVYKKEFHQVFEEHSDHPEFAPLLERMHVVDKNGESQMDEDQWEAASECIIEC</sequence>
<feature type="region of interest" description="Disordered" evidence="12">
    <location>
        <begin position="1"/>
        <end position="72"/>
    </location>
</feature>
<evidence type="ECO:0000256" key="3">
    <source>
        <dbReference type="ARBA" id="ARBA00022603"/>
    </source>
</evidence>
<dbReference type="SUPFAM" id="SSF53335">
    <property type="entry name" value="S-adenosyl-L-methionine-dependent methyltransferases"/>
    <property type="match status" value="1"/>
</dbReference>
<dbReference type="AlphaFoldDB" id="S8E4P7"/>
<evidence type="ECO:0000256" key="5">
    <source>
        <dbReference type="ARBA" id="ARBA00022691"/>
    </source>
</evidence>
<dbReference type="Pfam" id="PF03291">
    <property type="entry name" value="mRNA_G-N7_MeTrfase"/>
    <property type="match status" value="1"/>
</dbReference>
<keyword evidence="15" id="KW-1185">Reference proteome</keyword>
<keyword evidence="7" id="KW-0506">mRNA capping</keyword>
<proteinExistence type="predicted"/>
<dbReference type="eggNOG" id="KOG1975">
    <property type="taxonomic scope" value="Eukaryota"/>
</dbReference>
<evidence type="ECO:0000256" key="8">
    <source>
        <dbReference type="ARBA" id="ARBA00032772"/>
    </source>
</evidence>
<dbReference type="GO" id="GO:0003723">
    <property type="term" value="F:RNA binding"/>
    <property type="evidence" value="ECO:0007669"/>
    <property type="project" value="UniProtKB-KW"/>
</dbReference>
<dbReference type="GO" id="GO:0004482">
    <property type="term" value="F:mRNA 5'-cap (guanine-N7-)-methyltransferase activity"/>
    <property type="evidence" value="ECO:0007669"/>
    <property type="project" value="UniProtKB-EC"/>
</dbReference>
<dbReference type="EC" id="2.1.1.56" evidence="2"/>
<dbReference type="Proteomes" id="UP000015241">
    <property type="component" value="Unassembled WGS sequence"/>
</dbReference>
<evidence type="ECO:0000256" key="12">
    <source>
        <dbReference type="SAM" id="MobiDB-lite"/>
    </source>
</evidence>
<dbReference type="PANTHER" id="PTHR12189">
    <property type="entry name" value="MRNA GUANINE-7- METHYLTRANSFERASE"/>
    <property type="match status" value="1"/>
</dbReference>
<dbReference type="STRING" id="743788.S8E4P7"/>
<dbReference type="OrthoDB" id="10248867at2759"/>
<evidence type="ECO:0000256" key="7">
    <source>
        <dbReference type="ARBA" id="ARBA00023042"/>
    </source>
</evidence>
<evidence type="ECO:0000313" key="15">
    <source>
        <dbReference type="Proteomes" id="UP000015241"/>
    </source>
</evidence>
<keyword evidence="3 14" id="KW-0489">Methyltransferase</keyword>
<gene>
    <name evidence="14" type="ORF">FOMPIDRAFT_57630</name>
</gene>
<evidence type="ECO:0000313" key="14">
    <source>
        <dbReference type="EMBL" id="EPT00087.1"/>
    </source>
</evidence>
<evidence type="ECO:0000256" key="9">
    <source>
        <dbReference type="ARBA" id="ARBA00033387"/>
    </source>
</evidence>
<dbReference type="Gene3D" id="3.40.50.150">
    <property type="entry name" value="Vaccinia Virus protein VP39"/>
    <property type="match status" value="1"/>
</dbReference>
<dbReference type="HOGENOM" id="CLU_020346_4_1_1"/>
<keyword evidence="7" id="KW-0507">mRNA processing</keyword>
<name>S8E4P7_FOMSC</name>
<comment type="catalytic activity">
    <reaction evidence="10">
        <text>a 5'-end (5'-triphosphoguanosine)-ribonucleoside in mRNA + S-adenosyl-L-methionine = a 5'-end (N(7)-methyl 5'-triphosphoguanosine)-ribonucleoside in mRNA + S-adenosyl-L-homocysteine</text>
        <dbReference type="Rhea" id="RHEA:67008"/>
        <dbReference type="Rhea" id="RHEA-COMP:17166"/>
        <dbReference type="Rhea" id="RHEA-COMP:17167"/>
        <dbReference type="ChEBI" id="CHEBI:57856"/>
        <dbReference type="ChEBI" id="CHEBI:59789"/>
        <dbReference type="ChEBI" id="CHEBI:156461"/>
        <dbReference type="ChEBI" id="CHEBI:167617"/>
        <dbReference type="EC" id="2.1.1.56"/>
    </reaction>
</comment>
<evidence type="ECO:0000256" key="11">
    <source>
        <dbReference type="ARBA" id="ARBA00049739"/>
    </source>
</evidence>
<evidence type="ECO:0000259" key="13">
    <source>
        <dbReference type="PROSITE" id="PS51562"/>
    </source>
</evidence>
<organism evidence="14 15">
    <name type="scientific">Fomitopsis schrenkii</name>
    <name type="common">Brown rot fungus</name>
    <dbReference type="NCBI Taxonomy" id="2126942"/>
    <lineage>
        <taxon>Eukaryota</taxon>
        <taxon>Fungi</taxon>
        <taxon>Dikarya</taxon>
        <taxon>Basidiomycota</taxon>
        <taxon>Agaricomycotina</taxon>
        <taxon>Agaricomycetes</taxon>
        <taxon>Polyporales</taxon>
        <taxon>Fomitopsis</taxon>
    </lineage>
</organism>
<feature type="domain" description="MRNA cap 0 methyltransferase" evidence="13">
    <location>
        <begin position="169"/>
        <end position="450"/>
    </location>
</feature>
<feature type="region of interest" description="Disordered" evidence="12">
    <location>
        <begin position="114"/>
        <end position="145"/>
    </location>
</feature>
<dbReference type="InterPro" id="IPR004971">
    <property type="entry name" value="mRNA_G-N7_MeTrfase_dom"/>
</dbReference>
<feature type="compositionally biased region" description="Pro residues" evidence="12">
    <location>
        <begin position="56"/>
        <end position="68"/>
    </location>
</feature>
<evidence type="ECO:0000256" key="6">
    <source>
        <dbReference type="ARBA" id="ARBA00022884"/>
    </source>
</evidence>
<dbReference type="EMBL" id="KE504151">
    <property type="protein sequence ID" value="EPT00087.1"/>
    <property type="molecule type" value="Genomic_DNA"/>
</dbReference>
<evidence type="ECO:0000256" key="1">
    <source>
        <dbReference type="ARBA" id="ARBA00003378"/>
    </source>
</evidence>
<comment type="function">
    <text evidence="1">Responsible for methylating the 5'-cap structure of mRNAs.</text>
</comment>
<dbReference type="PANTHER" id="PTHR12189:SF2">
    <property type="entry name" value="MRNA CAP GUANINE-N7 METHYLTRANSFERASE"/>
    <property type="match status" value="1"/>
</dbReference>
<dbReference type="FunCoup" id="S8E4P7">
    <property type="interactions" value="714"/>
</dbReference>